<name>A0A0E9RIF2_ANGAN</name>
<organism evidence="1">
    <name type="scientific">Anguilla anguilla</name>
    <name type="common">European freshwater eel</name>
    <name type="synonym">Muraena anguilla</name>
    <dbReference type="NCBI Taxonomy" id="7936"/>
    <lineage>
        <taxon>Eukaryota</taxon>
        <taxon>Metazoa</taxon>
        <taxon>Chordata</taxon>
        <taxon>Craniata</taxon>
        <taxon>Vertebrata</taxon>
        <taxon>Euteleostomi</taxon>
        <taxon>Actinopterygii</taxon>
        <taxon>Neopterygii</taxon>
        <taxon>Teleostei</taxon>
        <taxon>Anguilliformes</taxon>
        <taxon>Anguillidae</taxon>
        <taxon>Anguilla</taxon>
    </lineage>
</organism>
<sequence>MKLVRCWTLDSTYDKLNLKKLQQPSANVLKP</sequence>
<dbReference type="EMBL" id="GBXM01079713">
    <property type="protein sequence ID" value="JAH28864.1"/>
    <property type="molecule type" value="Transcribed_RNA"/>
</dbReference>
<accession>A0A0E9RIF2</accession>
<protein>
    <submittedName>
        <fullName evidence="1">Uncharacterized protein</fullName>
    </submittedName>
</protein>
<reference evidence="1" key="1">
    <citation type="submission" date="2014-11" db="EMBL/GenBank/DDBJ databases">
        <authorList>
            <person name="Amaro Gonzalez C."/>
        </authorList>
    </citation>
    <scope>NUCLEOTIDE SEQUENCE</scope>
</reference>
<evidence type="ECO:0000313" key="1">
    <source>
        <dbReference type="EMBL" id="JAH28864.1"/>
    </source>
</evidence>
<dbReference type="AlphaFoldDB" id="A0A0E9RIF2"/>
<proteinExistence type="predicted"/>
<reference evidence="1" key="2">
    <citation type="journal article" date="2015" name="Fish Shellfish Immunol.">
        <title>Early steps in the European eel (Anguilla anguilla)-Vibrio vulnificus interaction in the gills: Role of the RtxA13 toxin.</title>
        <authorList>
            <person name="Callol A."/>
            <person name="Pajuelo D."/>
            <person name="Ebbesson L."/>
            <person name="Teles M."/>
            <person name="MacKenzie S."/>
            <person name="Amaro C."/>
        </authorList>
    </citation>
    <scope>NUCLEOTIDE SEQUENCE</scope>
</reference>